<organism evidence="1 2">
    <name type="scientific">Coemansia linderi</name>
    <dbReference type="NCBI Taxonomy" id="2663919"/>
    <lineage>
        <taxon>Eukaryota</taxon>
        <taxon>Fungi</taxon>
        <taxon>Fungi incertae sedis</taxon>
        <taxon>Zoopagomycota</taxon>
        <taxon>Kickxellomycotina</taxon>
        <taxon>Kickxellomycetes</taxon>
        <taxon>Kickxellales</taxon>
        <taxon>Kickxellaceae</taxon>
        <taxon>Coemansia</taxon>
    </lineage>
</organism>
<accession>A0ACC1KFG6</accession>
<dbReference type="Proteomes" id="UP001140066">
    <property type="component" value="Unassembled WGS sequence"/>
</dbReference>
<sequence>MDNCTHMLYMDDTAVFLDSLDNWSQLQQALDWYCNATTAKFNKSKTEIISFNCHIEPGSVPPAPASIPNCVPICPLPAGKTMCYLGIKLSSQVPEKKRNSEYSIQVDKIIALATKGMHSQNTIAGHTHVIATFITPKFQFLFCFEAFSMELLNTAKRKLCQVLWGHTHGYLAHLQSALPHNEGGLGLLS</sequence>
<keyword evidence="2" id="KW-1185">Reference proteome</keyword>
<proteinExistence type="predicted"/>
<feature type="non-terminal residue" evidence="1">
    <location>
        <position position="189"/>
    </location>
</feature>
<reference evidence="1" key="1">
    <citation type="submission" date="2022-07" db="EMBL/GenBank/DDBJ databases">
        <title>Phylogenomic reconstructions and comparative analyses of Kickxellomycotina fungi.</title>
        <authorList>
            <person name="Reynolds N.K."/>
            <person name="Stajich J.E."/>
            <person name="Barry K."/>
            <person name="Grigoriev I.V."/>
            <person name="Crous P."/>
            <person name="Smith M.E."/>
        </authorList>
    </citation>
    <scope>NUCLEOTIDE SEQUENCE</scope>
    <source>
        <strain evidence="1">BCRC 34191</strain>
    </source>
</reference>
<evidence type="ECO:0000313" key="2">
    <source>
        <dbReference type="Proteomes" id="UP001140066"/>
    </source>
</evidence>
<name>A0ACC1KFG6_9FUNG</name>
<protein>
    <submittedName>
        <fullName evidence="1">Uncharacterized protein</fullName>
    </submittedName>
</protein>
<comment type="caution">
    <text evidence="1">The sequence shown here is derived from an EMBL/GenBank/DDBJ whole genome shotgun (WGS) entry which is preliminary data.</text>
</comment>
<gene>
    <name evidence="1" type="ORF">GGI18_002586</name>
</gene>
<dbReference type="EMBL" id="JANBUK010000665">
    <property type="protein sequence ID" value="KAJ2789112.1"/>
    <property type="molecule type" value="Genomic_DNA"/>
</dbReference>
<evidence type="ECO:0000313" key="1">
    <source>
        <dbReference type="EMBL" id="KAJ2789112.1"/>
    </source>
</evidence>